<dbReference type="PANTHER" id="PTHR42709:SF6">
    <property type="entry name" value="UNDECAPRENYL PHOSPHATE TRANSPORTER A"/>
    <property type="match status" value="1"/>
</dbReference>
<comment type="caution">
    <text evidence="8">The sequence shown here is derived from an EMBL/GenBank/DDBJ whole genome shotgun (WGS) entry which is preliminary data.</text>
</comment>
<dbReference type="Pfam" id="PF09335">
    <property type="entry name" value="VTT_dom"/>
    <property type="match status" value="1"/>
</dbReference>
<dbReference type="RefSeq" id="WP_184655764.1">
    <property type="nucleotide sequence ID" value="NZ_JACHBU010000009.1"/>
</dbReference>
<evidence type="ECO:0000256" key="2">
    <source>
        <dbReference type="ARBA" id="ARBA00022475"/>
    </source>
</evidence>
<evidence type="ECO:0000313" key="8">
    <source>
        <dbReference type="EMBL" id="MBB6510631.1"/>
    </source>
</evidence>
<name>A0A7X0MTN2_9HYPH</name>
<gene>
    <name evidence="8" type="ORF">F4695_004022</name>
</gene>
<evidence type="ECO:0000256" key="3">
    <source>
        <dbReference type="ARBA" id="ARBA00022692"/>
    </source>
</evidence>
<keyword evidence="4 6" id="KW-1133">Transmembrane helix</keyword>
<sequence>MAERFLPVIPSYGLLLSVGISVSDGAWSLPAAILATSFGSFVGCAACFYCVRALGDNRSMRILSLVSRPSGIPRDRINDRIASLRHRQTMLAFGLQLVPTIRLFVPILVGFLRGNSQGFLLASAAGILTWSSLFVGIGFFASHKIEDTNSTVLAVAVLVCVLLAEFAVLWVTRRVQSIRNVGNASWQN</sequence>
<dbReference type="AlphaFoldDB" id="A0A7X0MTN2"/>
<accession>A0A7X0MTN2</accession>
<feature type="transmembrane region" description="Helical" evidence="6">
    <location>
        <begin position="152"/>
        <end position="171"/>
    </location>
</feature>
<evidence type="ECO:0000259" key="7">
    <source>
        <dbReference type="Pfam" id="PF09335"/>
    </source>
</evidence>
<dbReference type="Proteomes" id="UP000585437">
    <property type="component" value="Unassembled WGS sequence"/>
</dbReference>
<dbReference type="InterPro" id="IPR051311">
    <property type="entry name" value="DedA_domain"/>
</dbReference>
<evidence type="ECO:0000256" key="4">
    <source>
        <dbReference type="ARBA" id="ARBA00022989"/>
    </source>
</evidence>
<evidence type="ECO:0000256" key="6">
    <source>
        <dbReference type="SAM" id="Phobius"/>
    </source>
</evidence>
<dbReference type="GO" id="GO:0005886">
    <property type="term" value="C:plasma membrane"/>
    <property type="evidence" value="ECO:0007669"/>
    <property type="project" value="UniProtKB-SubCell"/>
</dbReference>
<keyword evidence="5 6" id="KW-0472">Membrane</keyword>
<evidence type="ECO:0000256" key="1">
    <source>
        <dbReference type="ARBA" id="ARBA00004651"/>
    </source>
</evidence>
<keyword evidence="9" id="KW-1185">Reference proteome</keyword>
<organism evidence="8 9">
    <name type="scientific">Rhizobium soli</name>
    <dbReference type="NCBI Taxonomy" id="424798"/>
    <lineage>
        <taxon>Bacteria</taxon>
        <taxon>Pseudomonadati</taxon>
        <taxon>Pseudomonadota</taxon>
        <taxon>Alphaproteobacteria</taxon>
        <taxon>Hyphomicrobiales</taxon>
        <taxon>Rhizobiaceae</taxon>
        <taxon>Rhizobium/Agrobacterium group</taxon>
        <taxon>Rhizobium</taxon>
    </lineage>
</organism>
<dbReference type="PANTHER" id="PTHR42709">
    <property type="entry name" value="ALKALINE PHOSPHATASE LIKE PROTEIN"/>
    <property type="match status" value="1"/>
</dbReference>
<protein>
    <submittedName>
        <fullName evidence="8">Membrane protein DedA with SNARE-associated domain</fullName>
    </submittedName>
</protein>
<reference evidence="8 9" key="1">
    <citation type="submission" date="2020-08" db="EMBL/GenBank/DDBJ databases">
        <title>The Agave Microbiome: Exploring the role of microbial communities in plant adaptations to desert environments.</title>
        <authorList>
            <person name="Partida-Martinez L.P."/>
        </authorList>
    </citation>
    <scope>NUCLEOTIDE SEQUENCE [LARGE SCALE GENOMIC DNA]</scope>
    <source>
        <strain evidence="8 9">AS3.12</strain>
    </source>
</reference>
<evidence type="ECO:0000313" key="9">
    <source>
        <dbReference type="Proteomes" id="UP000585437"/>
    </source>
</evidence>
<evidence type="ECO:0000256" key="5">
    <source>
        <dbReference type="ARBA" id="ARBA00023136"/>
    </source>
</evidence>
<proteinExistence type="predicted"/>
<keyword evidence="2" id="KW-1003">Cell membrane</keyword>
<feature type="domain" description="VTT" evidence="7">
    <location>
        <begin position="9"/>
        <end position="138"/>
    </location>
</feature>
<dbReference type="InterPro" id="IPR032816">
    <property type="entry name" value="VTT_dom"/>
</dbReference>
<feature type="transmembrane region" description="Helical" evidence="6">
    <location>
        <begin position="31"/>
        <end position="51"/>
    </location>
</feature>
<comment type="subcellular location">
    <subcellularLocation>
        <location evidence="1">Cell membrane</location>
        <topology evidence="1">Multi-pass membrane protein</topology>
    </subcellularLocation>
</comment>
<keyword evidence="3 6" id="KW-0812">Transmembrane</keyword>
<dbReference type="EMBL" id="JACHBU010000009">
    <property type="protein sequence ID" value="MBB6510631.1"/>
    <property type="molecule type" value="Genomic_DNA"/>
</dbReference>
<feature type="transmembrane region" description="Helical" evidence="6">
    <location>
        <begin position="118"/>
        <end position="140"/>
    </location>
</feature>